<keyword evidence="2" id="KW-0732">Signal</keyword>
<dbReference type="InterPro" id="IPR011990">
    <property type="entry name" value="TPR-like_helical_dom_sf"/>
</dbReference>
<organism evidence="3 4">
    <name type="scientific">Vibrio spartinae</name>
    <dbReference type="NCBI Taxonomy" id="1918945"/>
    <lineage>
        <taxon>Bacteria</taxon>
        <taxon>Pseudomonadati</taxon>
        <taxon>Pseudomonadota</taxon>
        <taxon>Gammaproteobacteria</taxon>
        <taxon>Vibrionales</taxon>
        <taxon>Vibrionaceae</taxon>
        <taxon>Vibrio</taxon>
    </lineage>
</organism>
<dbReference type="Gene3D" id="1.25.40.10">
    <property type="entry name" value="Tetratricopeptide repeat domain"/>
    <property type="match status" value="1"/>
</dbReference>
<protein>
    <recommendedName>
        <fullName evidence="5">Tetratricopeptide repeat protein</fullName>
    </recommendedName>
</protein>
<name>A0ABX6R4T3_9VIBR</name>
<accession>A0ABX6R4T3</accession>
<evidence type="ECO:0000313" key="4">
    <source>
        <dbReference type="Proteomes" id="UP000515264"/>
    </source>
</evidence>
<reference evidence="3 4" key="1">
    <citation type="journal article" date="2020" name="J. Nat. Prod.">
        <title>Genomics-Metabolomics Profiling Disclosed Marine Vibrio spartinae 3.6 as a Producer of a New Branched Side Chain Prodigiosin.</title>
        <authorList>
            <person name="Vitale G.A."/>
            <person name="Sciarretta M."/>
            <person name="Palma Esposito F."/>
            <person name="January G.G."/>
            <person name="Giaccio M."/>
            <person name="Bunk B."/>
            <person name="Sproer C."/>
            <person name="Bajerski F."/>
            <person name="Power D."/>
            <person name="Festa C."/>
            <person name="Monti M.C."/>
            <person name="D'Auria M.V."/>
            <person name="de Pascale D."/>
        </authorList>
    </citation>
    <scope>NUCLEOTIDE SEQUENCE [LARGE SCALE GENOMIC DNA]</scope>
    <source>
        <strain evidence="3 4">3.6</strain>
    </source>
</reference>
<evidence type="ECO:0000313" key="3">
    <source>
        <dbReference type="EMBL" id="QMV16417.1"/>
    </source>
</evidence>
<dbReference type="RefSeq" id="WP_182289068.1">
    <property type="nucleotide sequence ID" value="NZ_CP046269.1"/>
</dbReference>
<feature type="signal peptide" evidence="2">
    <location>
        <begin position="1"/>
        <end position="17"/>
    </location>
</feature>
<evidence type="ECO:0000256" key="2">
    <source>
        <dbReference type="SAM" id="SignalP"/>
    </source>
</evidence>
<feature type="repeat" description="TPR" evidence="1">
    <location>
        <begin position="227"/>
        <end position="260"/>
    </location>
</feature>
<proteinExistence type="predicted"/>
<keyword evidence="1" id="KW-0802">TPR repeat</keyword>
<feature type="chain" id="PRO_5046995088" description="Tetratricopeptide repeat protein" evidence="2">
    <location>
        <begin position="18"/>
        <end position="276"/>
    </location>
</feature>
<dbReference type="Proteomes" id="UP000515264">
    <property type="component" value="Chromosome 2"/>
</dbReference>
<dbReference type="PROSITE" id="PS50005">
    <property type="entry name" value="TPR"/>
    <property type="match status" value="1"/>
</dbReference>
<gene>
    <name evidence="3" type="ORF">Vspart_03809</name>
</gene>
<evidence type="ECO:0000256" key="1">
    <source>
        <dbReference type="PROSITE-ProRule" id="PRU00339"/>
    </source>
</evidence>
<dbReference type="InterPro" id="IPR019734">
    <property type="entry name" value="TPR_rpt"/>
</dbReference>
<dbReference type="EMBL" id="CP046269">
    <property type="protein sequence ID" value="QMV16417.1"/>
    <property type="molecule type" value="Genomic_DNA"/>
</dbReference>
<keyword evidence="4" id="KW-1185">Reference proteome</keyword>
<dbReference type="SUPFAM" id="SSF48452">
    <property type="entry name" value="TPR-like"/>
    <property type="match status" value="1"/>
</dbReference>
<sequence>MMWMTFIILFISSVSSAESIEYDPLNYIKIKDISKSGYIVKDLNEDGLNDFIIKEKNSLKLFFSEVDDYTSYEFFVKSDHFGLSNKDNFLPNNINGFNLWFAEKNGVEADVAFLYIDGKIKSSIGYYKLSEYDVLGNRLKKQMYVICDDFSLDKNDVYSIMDKTLFYKDNHFSINESDLKYLLKENPVNKKNLVMYSDTANILQKKGFLSASIYLLGEIVRVYPSKTTAYEYLGDAYWALEKTNKAKDAYRTYIELMKKDGKESKISEQVLERVAR</sequence>
<evidence type="ECO:0008006" key="5">
    <source>
        <dbReference type="Google" id="ProtNLM"/>
    </source>
</evidence>